<sequence length="613" mass="64909">MTPPPRLERLARGVALAAAGLAGLLLFAALAALLALAALGQLSPELDPAALPAWFWRHRRRPELQAALADGALLAAAGLLVLVMAAVRAHRRPLHGAARWACEADLRRAGLRAEAGIVLGRKGGRPLVLGGPEHVMLYAPTRTGKGVGVVIPNLLSWPHSVVVLDVKRENWDATAGFRAAAGQPVHLFDPLEAEGRTARFNPLGHIDRADPTAVIDALQKIAAMLFPAPLRADPFWSEAARTGLVGLGAYVAATPELPLAFGSIYDLLTQGDPRRRLPQLIAARRRAGAPLPAACVQALTDFTSSSDNTFAGVRQTLTSRLNLWLNPRVRAATAASDFDLAALRSRPQSIYLAASPDNLPRLAPLYSLLLQQLVDAAAAERPGGGRHPFPVLVLLDEFARLGPAPALAHGFAYLAGYGLRLLPVLQSPAQLRAEYGPDLAEEILANCGAEIAFAPKELAVARELSARLGDTTVPGAARTRPAGLSAGPRSVSESDHRRPLLLPQELLQLPPSALLVLKAGAPPVRGRKIRYYADPLFTWRLRPPPPVPPCEPPAGALPIQTSGDAEDLSPELLTALAAEGLEPPPAGASEPELQAWVDALVAPRDRLPELAHG</sequence>
<gene>
    <name evidence="9" type="ORF">DJ018_11305</name>
</gene>
<comment type="subcellular location">
    <subcellularLocation>
        <location evidence="1">Cell membrane</location>
        <topology evidence="1">Multi-pass membrane protein</topology>
    </subcellularLocation>
</comment>
<dbReference type="InterPro" id="IPR027417">
    <property type="entry name" value="P-loop_NTPase"/>
</dbReference>
<evidence type="ECO:0000256" key="4">
    <source>
        <dbReference type="ARBA" id="ARBA00022692"/>
    </source>
</evidence>
<accession>A0A328AIU0</accession>
<dbReference type="AlphaFoldDB" id="A0A328AIU0"/>
<dbReference type="PANTHER" id="PTHR37937">
    <property type="entry name" value="CONJUGATIVE TRANSFER: DNA TRANSPORT"/>
    <property type="match status" value="1"/>
</dbReference>
<keyword evidence="4 8" id="KW-0812">Transmembrane</keyword>
<keyword evidence="5 8" id="KW-1133">Transmembrane helix</keyword>
<evidence type="ECO:0000256" key="1">
    <source>
        <dbReference type="ARBA" id="ARBA00004651"/>
    </source>
</evidence>
<evidence type="ECO:0000256" key="2">
    <source>
        <dbReference type="ARBA" id="ARBA00008806"/>
    </source>
</evidence>
<dbReference type="Gene3D" id="3.40.50.300">
    <property type="entry name" value="P-loop containing nucleotide triphosphate hydrolases"/>
    <property type="match status" value="1"/>
</dbReference>
<evidence type="ECO:0000313" key="9">
    <source>
        <dbReference type="EMBL" id="RAK52768.1"/>
    </source>
</evidence>
<dbReference type="Proteomes" id="UP000249725">
    <property type="component" value="Unassembled WGS sequence"/>
</dbReference>
<feature type="transmembrane region" description="Helical" evidence="8">
    <location>
        <begin position="64"/>
        <end position="87"/>
    </location>
</feature>
<evidence type="ECO:0000256" key="8">
    <source>
        <dbReference type="SAM" id="Phobius"/>
    </source>
</evidence>
<dbReference type="EMBL" id="QFYR01000002">
    <property type="protein sequence ID" value="RAK52768.1"/>
    <property type="molecule type" value="Genomic_DNA"/>
</dbReference>
<evidence type="ECO:0000256" key="3">
    <source>
        <dbReference type="ARBA" id="ARBA00022475"/>
    </source>
</evidence>
<dbReference type="RefSeq" id="WP_111515053.1">
    <property type="nucleotide sequence ID" value="NZ_QFYR01000002.1"/>
</dbReference>
<name>A0A328AIU0_9CAUL</name>
<evidence type="ECO:0000256" key="7">
    <source>
        <dbReference type="SAM" id="MobiDB-lite"/>
    </source>
</evidence>
<protein>
    <submittedName>
        <fullName evidence="9">Type IV secretory system conjugative DNA transfer family protein</fullName>
    </submittedName>
</protein>
<dbReference type="PANTHER" id="PTHR37937:SF1">
    <property type="entry name" value="CONJUGATIVE TRANSFER: DNA TRANSPORT"/>
    <property type="match status" value="1"/>
</dbReference>
<evidence type="ECO:0000256" key="5">
    <source>
        <dbReference type="ARBA" id="ARBA00022989"/>
    </source>
</evidence>
<organism evidence="9 10">
    <name type="scientific">Phenylobacterium deserti</name>
    <dbReference type="NCBI Taxonomy" id="1914756"/>
    <lineage>
        <taxon>Bacteria</taxon>
        <taxon>Pseudomonadati</taxon>
        <taxon>Pseudomonadota</taxon>
        <taxon>Alphaproteobacteria</taxon>
        <taxon>Caulobacterales</taxon>
        <taxon>Caulobacteraceae</taxon>
        <taxon>Phenylobacterium</taxon>
    </lineage>
</organism>
<dbReference type="InterPro" id="IPR051539">
    <property type="entry name" value="T4SS-coupling_protein"/>
</dbReference>
<dbReference type="GO" id="GO:0005886">
    <property type="term" value="C:plasma membrane"/>
    <property type="evidence" value="ECO:0007669"/>
    <property type="project" value="UniProtKB-SubCell"/>
</dbReference>
<comment type="similarity">
    <text evidence="2">Belongs to the VirD4/TraG family.</text>
</comment>
<proteinExistence type="inferred from homology"/>
<dbReference type="OrthoDB" id="9759295at2"/>
<keyword evidence="3" id="KW-1003">Cell membrane</keyword>
<evidence type="ECO:0000313" key="10">
    <source>
        <dbReference type="Proteomes" id="UP000249725"/>
    </source>
</evidence>
<evidence type="ECO:0000256" key="6">
    <source>
        <dbReference type="ARBA" id="ARBA00023136"/>
    </source>
</evidence>
<dbReference type="SUPFAM" id="SSF52540">
    <property type="entry name" value="P-loop containing nucleoside triphosphate hydrolases"/>
    <property type="match status" value="1"/>
</dbReference>
<comment type="caution">
    <text evidence="9">The sequence shown here is derived from an EMBL/GenBank/DDBJ whole genome shotgun (WGS) entry which is preliminary data.</text>
</comment>
<keyword evidence="6 8" id="KW-0472">Membrane</keyword>
<dbReference type="Pfam" id="PF02534">
    <property type="entry name" value="T4SS-DNA_transf"/>
    <property type="match status" value="1"/>
</dbReference>
<dbReference type="CDD" id="cd01127">
    <property type="entry name" value="TrwB_TraG_TraD_VirD4"/>
    <property type="match status" value="1"/>
</dbReference>
<dbReference type="InterPro" id="IPR003688">
    <property type="entry name" value="TraG/VirD4"/>
</dbReference>
<feature type="region of interest" description="Disordered" evidence="7">
    <location>
        <begin position="471"/>
        <end position="495"/>
    </location>
</feature>
<reference evidence="10" key="1">
    <citation type="submission" date="2018-05" db="EMBL/GenBank/DDBJ databases">
        <authorList>
            <person name="Li X."/>
        </authorList>
    </citation>
    <scope>NUCLEOTIDE SEQUENCE [LARGE SCALE GENOMIC DNA]</scope>
    <source>
        <strain evidence="10">YIM 73061</strain>
    </source>
</reference>
<keyword evidence="10" id="KW-1185">Reference proteome</keyword>